<evidence type="ECO:0000313" key="4">
    <source>
        <dbReference type="Proteomes" id="UP000294558"/>
    </source>
</evidence>
<comment type="caution">
    <text evidence="3">The sequence shown here is derived from an EMBL/GenBank/DDBJ whole genome shotgun (WGS) entry which is preliminary data.</text>
</comment>
<accession>A0A4R7I366</accession>
<dbReference type="PANTHER" id="PTHR43058">
    <property type="entry name" value="SLR0655 PROTEIN"/>
    <property type="match status" value="1"/>
</dbReference>
<name>A0A4R7I366_9ACTN</name>
<dbReference type="EMBL" id="SOAU01000001">
    <property type="protein sequence ID" value="TDT18067.1"/>
    <property type="molecule type" value="Genomic_DNA"/>
</dbReference>
<sequence length="173" mass="19130">MGLFGWTNTGDERPPFALEPGPGQESVWDYPRPPRIDPDGRRVVVGDPADPLADTTAAVRILETASPPTFYIPPDDVRTERLVRAEGRSFCEWKGEAQYWRLADTPGDPIGWTYPTPLPEFLTIAGWFAFYPGRIECRVADEVVRPQAGGFYGGWVTDEIVGPHKGEPGTGGW</sequence>
<feature type="domain" description="DUF427" evidence="2">
    <location>
        <begin position="52"/>
        <end position="132"/>
    </location>
</feature>
<protein>
    <submittedName>
        <fullName evidence="3">Uncharacterized protein (DUF427 family)</fullName>
    </submittedName>
</protein>
<dbReference type="Gene3D" id="2.170.150.40">
    <property type="entry name" value="Domain of unknown function (DUF427)"/>
    <property type="match status" value="1"/>
</dbReference>
<keyword evidence="4" id="KW-1185">Reference proteome</keyword>
<dbReference type="InterPro" id="IPR038694">
    <property type="entry name" value="DUF427_sf"/>
</dbReference>
<feature type="region of interest" description="Disordered" evidence="1">
    <location>
        <begin position="1"/>
        <end position="35"/>
    </location>
</feature>
<evidence type="ECO:0000256" key="1">
    <source>
        <dbReference type="SAM" id="MobiDB-lite"/>
    </source>
</evidence>
<evidence type="ECO:0000313" key="3">
    <source>
        <dbReference type="EMBL" id="TDT18067.1"/>
    </source>
</evidence>
<organism evidence="3 4">
    <name type="scientific">Ilumatobacter fluminis</name>
    <dbReference type="NCBI Taxonomy" id="467091"/>
    <lineage>
        <taxon>Bacteria</taxon>
        <taxon>Bacillati</taxon>
        <taxon>Actinomycetota</taxon>
        <taxon>Acidimicrobiia</taxon>
        <taxon>Acidimicrobiales</taxon>
        <taxon>Ilumatobacteraceae</taxon>
        <taxon>Ilumatobacter</taxon>
    </lineage>
</organism>
<dbReference type="AlphaFoldDB" id="A0A4R7I366"/>
<dbReference type="Proteomes" id="UP000294558">
    <property type="component" value="Unassembled WGS sequence"/>
</dbReference>
<dbReference type="PANTHER" id="PTHR43058:SF1">
    <property type="entry name" value="DUF427 DOMAIN-CONTAINING PROTEIN"/>
    <property type="match status" value="1"/>
</dbReference>
<reference evidence="3 4" key="1">
    <citation type="submission" date="2019-03" db="EMBL/GenBank/DDBJ databases">
        <title>Sequencing the genomes of 1000 actinobacteria strains.</title>
        <authorList>
            <person name="Klenk H.-P."/>
        </authorList>
    </citation>
    <scope>NUCLEOTIDE SEQUENCE [LARGE SCALE GENOMIC DNA]</scope>
    <source>
        <strain evidence="3 4">DSM 18936</strain>
    </source>
</reference>
<dbReference type="OrthoDB" id="285364at2"/>
<dbReference type="InterPro" id="IPR007361">
    <property type="entry name" value="DUF427"/>
</dbReference>
<proteinExistence type="predicted"/>
<dbReference type="Pfam" id="PF04248">
    <property type="entry name" value="NTP_transf_9"/>
    <property type="match status" value="1"/>
</dbReference>
<dbReference type="RefSeq" id="WP_133870310.1">
    <property type="nucleotide sequence ID" value="NZ_SOAU01000001.1"/>
</dbReference>
<gene>
    <name evidence="3" type="ORF">BDK89_3681</name>
</gene>
<evidence type="ECO:0000259" key="2">
    <source>
        <dbReference type="Pfam" id="PF04248"/>
    </source>
</evidence>